<dbReference type="PATRIC" id="fig|36861.3.peg.541"/>
<evidence type="ECO:0000256" key="4">
    <source>
        <dbReference type="ARBA" id="ARBA00022989"/>
    </source>
</evidence>
<feature type="domain" description="ResB-like" evidence="7">
    <location>
        <begin position="19"/>
        <end position="658"/>
    </location>
</feature>
<sequence length="681" mass="75491">MNTATPSFGKSLFELLSSMRFAISLLSILAVASIIGTVLKQSEPYANYIMQLGPFWFLVFEKLGLYDVYHAAWFLVILTFLVVSTSVCITRNAPNFVREMKSFREHVSEQSLNAFKHRHEAVTAHAPEALAASAQAYLEGQGYKVKNLPREDGVLLAAKAGSWNRLGYFLAHSSIVMICIGGLMDGNLIFKAQQVLGYKKIETRDIPQSQVPAISRLSPSNPSFRGSVQIPEGSSADVAFLNVADGYLVQELPFTVALKQFRIEHYTTGQPKSFESDVELFDHAGNKIREATIAVNHPLVHDNVAIYQASFADGGTRLTLRGWNLFAPTASSFPLAGTVYQDTTLTSEAGEHTLEFIDFRPFNIENMGGDIVETGSAMSVLGGSPVSDNRHLRNVGPSFQYKLRDARGQAREFSNYMLPLELDGRWYMMSGVRDTPNEAFRYLRMPLDAAGDIDSFMRLRGALLNAELRPEIAARFARQALPQEARSTEIEDKLKFSASQMLALFAEGGFQSLGRFIEDNIPEAEREKAVGTYLRILELATFEALQLTNQQAGLPVPPADDATGWLVRDTLNSISDMFVYGAPVYLQLMSYDEVKASGLQLTRSPGQNVVYLGSLLLTLGVFFMLYVRERRVWLRIKPGHALLAMSSAKQTIDFEKEFTQHAQALDTLTQPASTPAKNPEA</sequence>
<evidence type="ECO:0000256" key="6">
    <source>
        <dbReference type="SAM" id="Phobius"/>
    </source>
</evidence>
<gene>
    <name evidence="8" type="ORF">ABW22_05395</name>
</gene>
<dbReference type="OrthoDB" id="9770923at2"/>
<evidence type="ECO:0000256" key="5">
    <source>
        <dbReference type="ARBA" id="ARBA00023136"/>
    </source>
</evidence>
<name>A0A106BQP4_THIDE</name>
<comment type="subcellular location">
    <subcellularLocation>
        <location evidence="1">Membrane</location>
        <topology evidence="1">Multi-pass membrane protein</topology>
    </subcellularLocation>
</comment>
<dbReference type="Pfam" id="PF05140">
    <property type="entry name" value="ResB"/>
    <property type="match status" value="1"/>
</dbReference>
<comment type="caution">
    <text evidence="8">The sequence shown here is derived from an EMBL/GenBank/DDBJ whole genome shotgun (WGS) entry which is preliminary data.</text>
</comment>
<dbReference type="EMBL" id="LDUG01000018">
    <property type="protein sequence ID" value="KVW96866.1"/>
    <property type="molecule type" value="Genomic_DNA"/>
</dbReference>
<dbReference type="GO" id="GO:0016020">
    <property type="term" value="C:membrane"/>
    <property type="evidence" value="ECO:0007669"/>
    <property type="project" value="UniProtKB-SubCell"/>
</dbReference>
<dbReference type="RefSeq" id="WP_059752879.1">
    <property type="nucleotide sequence ID" value="NZ_LDUG01000018.1"/>
</dbReference>
<feature type="transmembrane region" description="Helical" evidence="6">
    <location>
        <begin position="609"/>
        <end position="627"/>
    </location>
</feature>
<protein>
    <submittedName>
        <fullName evidence="8">Cytochrome C biogenesis protein</fullName>
    </submittedName>
</protein>
<keyword evidence="5 6" id="KW-0472">Membrane</keyword>
<dbReference type="InterPro" id="IPR023494">
    <property type="entry name" value="Cyt_c_bgen_Ccs1/CcsB/ResB"/>
</dbReference>
<dbReference type="Proteomes" id="UP000064243">
    <property type="component" value="Unassembled WGS sequence"/>
</dbReference>
<evidence type="ECO:0000259" key="7">
    <source>
        <dbReference type="Pfam" id="PF05140"/>
    </source>
</evidence>
<dbReference type="GO" id="GO:0017004">
    <property type="term" value="P:cytochrome complex assembly"/>
    <property type="evidence" value="ECO:0007669"/>
    <property type="project" value="UniProtKB-KW"/>
</dbReference>
<proteinExistence type="predicted"/>
<dbReference type="PANTHER" id="PTHR31566">
    <property type="entry name" value="CYTOCHROME C BIOGENESIS PROTEIN CCS1, CHLOROPLASTIC"/>
    <property type="match status" value="1"/>
</dbReference>
<dbReference type="InterPro" id="IPR007816">
    <property type="entry name" value="ResB-like_domain"/>
</dbReference>
<keyword evidence="9" id="KW-1185">Reference proteome</keyword>
<feature type="transmembrane region" description="Helical" evidence="6">
    <location>
        <begin position="20"/>
        <end position="39"/>
    </location>
</feature>
<feature type="transmembrane region" description="Helical" evidence="6">
    <location>
        <begin position="166"/>
        <end position="184"/>
    </location>
</feature>
<reference evidence="8 9" key="1">
    <citation type="journal article" date="2015" name="Appl. Environ. Microbiol.">
        <title>Aerobic and Anaerobic Thiosulfate Oxidation by a Cold-Adapted, Subglacial Chemoautotroph.</title>
        <authorList>
            <person name="Harrold Z.R."/>
            <person name="Skidmore M.L."/>
            <person name="Hamilton T.L."/>
            <person name="Desch L."/>
            <person name="Amada K."/>
            <person name="van Gelder W."/>
            <person name="Glover K."/>
            <person name="Roden E.E."/>
            <person name="Boyd E.S."/>
        </authorList>
    </citation>
    <scope>NUCLEOTIDE SEQUENCE [LARGE SCALE GENOMIC DNA]</scope>
    <source>
        <strain evidence="8 9">RG</strain>
    </source>
</reference>
<keyword evidence="4 6" id="KW-1133">Transmembrane helix</keyword>
<evidence type="ECO:0000256" key="1">
    <source>
        <dbReference type="ARBA" id="ARBA00004141"/>
    </source>
</evidence>
<evidence type="ECO:0000313" key="9">
    <source>
        <dbReference type="Proteomes" id="UP000064243"/>
    </source>
</evidence>
<keyword evidence="2 6" id="KW-0812">Transmembrane</keyword>
<dbReference type="AlphaFoldDB" id="A0A106BQP4"/>
<evidence type="ECO:0000313" key="8">
    <source>
        <dbReference type="EMBL" id="KVW96866.1"/>
    </source>
</evidence>
<feature type="transmembrane region" description="Helical" evidence="6">
    <location>
        <begin position="71"/>
        <end position="90"/>
    </location>
</feature>
<accession>A0A106BQP4</accession>
<evidence type="ECO:0000256" key="3">
    <source>
        <dbReference type="ARBA" id="ARBA00022748"/>
    </source>
</evidence>
<dbReference type="PANTHER" id="PTHR31566:SF0">
    <property type="entry name" value="CYTOCHROME C BIOGENESIS PROTEIN CCS1, CHLOROPLASTIC"/>
    <property type="match status" value="1"/>
</dbReference>
<keyword evidence="3" id="KW-0201">Cytochrome c-type biogenesis</keyword>
<evidence type="ECO:0000256" key="2">
    <source>
        <dbReference type="ARBA" id="ARBA00022692"/>
    </source>
</evidence>
<organism evidence="8 9">
    <name type="scientific">Thiobacillus denitrificans</name>
    <dbReference type="NCBI Taxonomy" id="36861"/>
    <lineage>
        <taxon>Bacteria</taxon>
        <taxon>Pseudomonadati</taxon>
        <taxon>Pseudomonadota</taxon>
        <taxon>Betaproteobacteria</taxon>
        <taxon>Nitrosomonadales</taxon>
        <taxon>Thiobacillaceae</taxon>
        <taxon>Thiobacillus</taxon>
    </lineage>
</organism>
<dbReference type="STRING" id="1123392.GCA_000376425_00720"/>